<name>A0A1I6L000_9BACT</name>
<dbReference type="PANTHER" id="PTHR48081:SF6">
    <property type="entry name" value="PEPTIDASE S9 PROLYL OLIGOPEPTIDASE CATALYTIC DOMAIN-CONTAINING PROTEIN"/>
    <property type="match status" value="1"/>
</dbReference>
<feature type="domain" description="Alpha/beta hydrolase fold-3" evidence="4">
    <location>
        <begin position="86"/>
        <end position="207"/>
    </location>
</feature>
<evidence type="ECO:0000259" key="4">
    <source>
        <dbReference type="Pfam" id="PF07859"/>
    </source>
</evidence>
<proteinExistence type="predicted"/>
<reference evidence="5 6" key="1">
    <citation type="submission" date="2016-10" db="EMBL/GenBank/DDBJ databases">
        <authorList>
            <person name="de Groot N.N."/>
        </authorList>
    </citation>
    <scope>NUCLEOTIDE SEQUENCE [LARGE SCALE GENOMIC DNA]</scope>
    <source>
        <strain evidence="5 6">DSM 21001</strain>
    </source>
</reference>
<evidence type="ECO:0000256" key="3">
    <source>
        <dbReference type="SAM" id="SignalP"/>
    </source>
</evidence>
<dbReference type="InterPro" id="IPR050300">
    <property type="entry name" value="GDXG_lipolytic_enzyme"/>
</dbReference>
<dbReference type="Gene3D" id="3.40.50.1820">
    <property type="entry name" value="alpha/beta hydrolase"/>
    <property type="match status" value="1"/>
</dbReference>
<feature type="signal peptide" evidence="3">
    <location>
        <begin position="1"/>
        <end position="20"/>
    </location>
</feature>
<evidence type="ECO:0000256" key="1">
    <source>
        <dbReference type="ARBA" id="ARBA00022801"/>
    </source>
</evidence>
<gene>
    <name evidence="5" type="ORF">SAMN05421771_0042</name>
</gene>
<dbReference type="Pfam" id="PF07859">
    <property type="entry name" value="Abhydrolase_3"/>
    <property type="match status" value="1"/>
</dbReference>
<keyword evidence="6" id="KW-1185">Reference proteome</keyword>
<feature type="region of interest" description="Disordered" evidence="2">
    <location>
        <begin position="27"/>
        <end position="49"/>
    </location>
</feature>
<dbReference type="AlphaFoldDB" id="A0A1I6L000"/>
<dbReference type="SUPFAM" id="SSF53474">
    <property type="entry name" value="alpha/beta-Hydrolases"/>
    <property type="match status" value="1"/>
</dbReference>
<dbReference type="InterPro" id="IPR013094">
    <property type="entry name" value="AB_hydrolase_3"/>
</dbReference>
<dbReference type="InterPro" id="IPR029058">
    <property type="entry name" value="AB_hydrolase_fold"/>
</dbReference>
<accession>A0A1I6L000</accession>
<evidence type="ECO:0000313" key="6">
    <source>
        <dbReference type="Proteomes" id="UP000199024"/>
    </source>
</evidence>
<dbReference type="EMBL" id="FOZL01000001">
    <property type="protein sequence ID" value="SFR96785.1"/>
    <property type="molecule type" value="Genomic_DNA"/>
</dbReference>
<feature type="chain" id="PRO_5011442329" evidence="3">
    <location>
        <begin position="21"/>
        <end position="297"/>
    </location>
</feature>
<keyword evidence="3" id="KW-0732">Signal</keyword>
<keyword evidence="1" id="KW-0378">Hydrolase</keyword>
<dbReference type="PANTHER" id="PTHR48081">
    <property type="entry name" value="AB HYDROLASE SUPERFAMILY PROTEIN C4A8.06C"/>
    <property type="match status" value="1"/>
</dbReference>
<dbReference type="GO" id="GO:0016787">
    <property type="term" value="F:hydrolase activity"/>
    <property type="evidence" value="ECO:0007669"/>
    <property type="project" value="UniProtKB-KW"/>
</dbReference>
<organism evidence="5 6">
    <name type="scientific">Granulicella pectinivorans</name>
    <dbReference type="NCBI Taxonomy" id="474950"/>
    <lineage>
        <taxon>Bacteria</taxon>
        <taxon>Pseudomonadati</taxon>
        <taxon>Acidobacteriota</taxon>
        <taxon>Terriglobia</taxon>
        <taxon>Terriglobales</taxon>
        <taxon>Acidobacteriaceae</taxon>
        <taxon>Granulicella</taxon>
    </lineage>
</organism>
<protein>
    <submittedName>
        <fullName evidence="5">Acetyl esterase/lipase</fullName>
    </submittedName>
</protein>
<evidence type="ECO:0000256" key="2">
    <source>
        <dbReference type="SAM" id="MobiDB-lite"/>
    </source>
</evidence>
<evidence type="ECO:0000313" key="5">
    <source>
        <dbReference type="EMBL" id="SFR96785.1"/>
    </source>
</evidence>
<dbReference type="STRING" id="474950.SAMN05421771_0042"/>
<sequence>MARMKILASLLLLAAVPSLAQQRTLPLWPNGTPEPSRVVGPEIDPTTDRDRMILGKTSTRVTNISKPSLTLFPAPAGKNNGAAAVVFPGGGYSLLADLHEGVEVCQWLNSLGMTCLMVKYRVPEPGRFPENVEDLEDAQQAMRITHEHAAEWGIDQSKIGVVGFSAGAHLAVVLSTHPDDHSNPKAPGPTGAERPAFQMIVYPAYTTENGKVVEAVKPTANVPPTFLVQAEDDGVKVESSVLYFLALKDAKVPAEMHIYAEGGHGYGLRATALPIGVWPSLAEKWLHSIRILGPAVP</sequence>
<dbReference type="Proteomes" id="UP000199024">
    <property type="component" value="Unassembled WGS sequence"/>
</dbReference>